<proteinExistence type="predicted"/>
<name>A0A537KJ19_9BACT</name>
<dbReference type="AlphaFoldDB" id="A0A537KJ19"/>
<evidence type="ECO:0000313" key="1">
    <source>
        <dbReference type="EMBL" id="TMI95769.1"/>
    </source>
</evidence>
<organism evidence="1 2">
    <name type="scientific">Candidatus Segetimicrobium genomatis</name>
    <dbReference type="NCBI Taxonomy" id="2569760"/>
    <lineage>
        <taxon>Bacteria</taxon>
        <taxon>Bacillati</taxon>
        <taxon>Candidatus Sysuimicrobiota</taxon>
        <taxon>Candidatus Sysuimicrobiia</taxon>
        <taxon>Candidatus Sysuimicrobiales</taxon>
        <taxon>Candidatus Segetimicrobiaceae</taxon>
        <taxon>Candidatus Segetimicrobium</taxon>
    </lineage>
</organism>
<sequence length="163" mass="18054">MPDSLVFHTDHGRIVRGGGGIRPDMFVTPDTFTTAERAFIRMLGNKVPVYWDARAGYALELKAAGKLTDPNFTVSDAMVDEVLRRLRARGVTVSDSTAAGARHYIAQQLGYEAARYVFSRQVEFRRQLNDDRQIQQALALARKAKSPADLLSLVTVTPAPPHN</sequence>
<accession>A0A537KJ19</accession>
<comment type="caution">
    <text evidence="1">The sequence shown here is derived from an EMBL/GenBank/DDBJ whole genome shotgun (WGS) entry which is preliminary data.</text>
</comment>
<protein>
    <submittedName>
        <fullName evidence="1">Uncharacterized protein</fullName>
    </submittedName>
</protein>
<evidence type="ECO:0000313" key="2">
    <source>
        <dbReference type="Proteomes" id="UP000319353"/>
    </source>
</evidence>
<gene>
    <name evidence="1" type="ORF">E6H01_14265</name>
</gene>
<reference evidence="1 2" key="1">
    <citation type="journal article" date="2019" name="Nat. Microbiol.">
        <title>Mediterranean grassland soil C-N compound turnover is dependent on rainfall and depth, and is mediated by genomically divergent microorganisms.</title>
        <authorList>
            <person name="Diamond S."/>
            <person name="Andeer P.F."/>
            <person name="Li Z."/>
            <person name="Crits-Christoph A."/>
            <person name="Burstein D."/>
            <person name="Anantharaman K."/>
            <person name="Lane K.R."/>
            <person name="Thomas B.C."/>
            <person name="Pan C."/>
            <person name="Northen T.R."/>
            <person name="Banfield J.F."/>
        </authorList>
    </citation>
    <scope>NUCLEOTIDE SEQUENCE [LARGE SCALE GENOMIC DNA]</scope>
    <source>
        <strain evidence="1">NP_4</strain>
    </source>
</reference>
<dbReference type="Proteomes" id="UP000319353">
    <property type="component" value="Unassembled WGS sequence"/>
</dbReference>
<dbReference type="EMBL" id="VBAL01000281">
    <property type="protein sequence ID" value="TMI95769.1"/>
    <property type="molecule type" value="Genomic_DNA"/>
</dbReference>